<evidence type="ECO:0000313" key="3">
    <source>
        <dbReference type="EMBL" id="CAG7561024.1"/>
    </source>
</evidence>
<dbReference type="PANTHER" id="PTHR47332:SF4">
    <property type="entry name" value="SET DOMAIN-CONTAINING PROTEIN 5"/>
    <property type="match status" value="1"/>
</dbReference>
<feature type="compositionally biased region" description="Polar residues" evidence="1">
    <location>
        <begin position="41"/>
        <end position="57"/>
    </location>
</feature>
<dbReference type="PROSITE" id="PS50280">
    <property type="entry name" value="SET"/>
    <property type="match status" value="1"/>
</dbReference>
<feature type="compositionally biased region" description="Acidic residues" evidence="1">
    <location>
        <begin position="111"/>
        <end position="122"/>
    </location>
</feature>
<dbReference type="SMART" id="SM00317">
    <property type="entry name" value="SET"/>
    <property type="match status" value="1"/>
</dbReference>
<dbReference type="EMBL" id="CAJSTJ010000139">
    <property type="protein sequence ID" value="CAG7561024.1"/>
    <property type="molecule type" value="Genomic_DNA"/>
</dbReference>
<evidence type="ECO:0000313" key="4">
    <source>
        <dbReference type="Proteomes" id="UP000693738"/>
    </source>
</evidence>
<dbReference type="Pfam" id="PF00856">
    <property type="entry name" value="SET"/>
    <property type="match status" value="1"/>
</dbReference>
<dbReference type="InterPro" id="IPR001214">
    <property type="entry name" value="SET_dom"/>
</dbReference>
<protein>
    <recommendedName>
        <fullName evidence="2">SET domain-containing protein</fullName>
    </recommendedName>
</protein>
<feature type="region of interest" description="Disordered" evidence="1">
    <location>
        <begin position="95"/>
        <end position="122"/>
    </location>
</feature>
<dbReference type="CDD" id="cd20071">
    <property type="entry name" value="SET_SMYD"/>
    <property type="match status" value="1"/>
</dbReference>
<evidence type="ECO:0000256" key="1">
    <source>
        <dbReference type="SAM" id="MobiDB-lite"/>
    </source>
</evidence>
<sequence>MNDHNGTPPDRVLTPTMATSAVDDISTLDPQLEAQPKENYSRITTGNKQETESTDNQQEIKTDISFASQQGQHDRQTNILETELSESLDAVAIDYSGTSDSDLGSGSDMDSISDDEDSEDQATDEFVRAVTVHRGNALKNVVDSHNLETGDMEATDPSECNMEPASLPLIPSEDTEVIFENSYFQVRRSQLAGWGAFAVRPLEKGDKILVEKPLFTATNQTLFDGFANLSKRLRDVAYNLHANSNLERIKTGPIETLIWKTNAFSTDYEDSEAGLFPIASRFNHACKPMQTVDWHYNDDDQTLEMIVQADVVKVGEELTISYDSLSPLGLYDRYGFKCSCGGCPGLSDEELAEREKSQW</sequence>
<evidence type="ECO:0000259" key="2">
    <source>
        <dbReference type="PROSITE" id="PS50280"/>
    </source>
</evidence>
<dbReference type="AlphaFoldDB" id="A0A8J2NK04"/>
<dbReference type="Proteomes" id="UP000693738">
    <property type="component" value="Unassembled WGS sequence"/>
</dbReference>
<feature type="compositionally biased region" description="Low complexity" evidence="1">
    <location>
        <begin position="95"/>
        <end position="110"/>
    </location>
</feature>
<feature type="domain" description="SET" evidence="2">
    <location>
        <begin position="182"/>
        <end position="323"/>
    </location>
</feature>
<accession>A0A8J2NK04</accession>
<proteinExistence type="predicted"/>
<gene>
    <name evidence="3" type="ORF">FEQUK3_LOCUS6724</name>
</gene>
<dbReference type="InterPro" id="IPR053185">
    <property type="entry name" value="SET_domain_protein"/>
</dbReference>
<reference evidence="3" key="1">
    <citation type="submission" date="2021-05" db="EMBL/GenBank/DDBJ databases">
        <authorList>
            <person name="Khan N."/>
        </authorList>
    </citation>
    <scope>NUCLEOTIDE SEQUENCE</scope>
</reference>
<organism evidence="3 4">
    <name type="scientific">Fusarium equiseti</name>
    <name type="common">Fusarium scirpi</name>
    <dbReference type="NCBI Taxonomy" id="61235"/>
    <lineage>
        <taxon>Eukaryota</taxon>
        <taxon>Fungi</taxon>
        <taxon>Dikarya</taxon>
        <taxon>Ascomycota</taxon>
        <taxon>Pezizomycotina</taxon>
        <taxon>Sordariomycetes</taxon>
        <taxon>Hypocreomycetidae</taxon>
        <taxon>Hypocreales</taxon>
        <taxon>Nectriaceae</taxon>
        <taxon>Fusarium</taxon>
        <taxon>Fusarium incarnatum-equiseti species complex</taxon>
    </lineage>
</organism>
<dbReference type="PANTHER" id="PTHR47332">
    <property type="entry name" value="SET DOMAIN-CONTAINING PROTEIN 5"/>
    <property type="match status" value="1"/>
</dbReference>
<comment type="caution">
    <text evidence="3">The sequence shown here is derived from an EMBL/GenBank/DDBJ whole genome shotgun (WGS) entry which is preliminary data.</text>
</comment>
<feature type="region of interest" description="Disordered" evidence="1">
    <location>
        <begin position="27"/>
        <end position="57"/>
    </location>
</feature>
<name>A0A8J2NK04_FUSEQ</name>